<keyword evidence="1" id="KW-1133">Transmembrane helix</keyword>
<evidence type="ECO:0000313" key="3">
    <source>
        <dbReference type="Proteomes" id="UP000637359"/>
    </source>
</evidence>
<dbReference type="NCBIfam" id="TIGR04086">
    <property type="entry name" value="TIGR04086_membr"/>
    <property type="match status" value="1"/>
</dbReference>
<gene>
    <name evidence="2" type="ORF">H8S33_12370</name>
</gene>
<dbReference type="EMBL" id="JACOOL010000008">
    <property type="protein sequence ID" value="MBC5637603.1"/>
    <property type="molecule type" value="Genomic_DNA"/>
</dbReference>
<dbReference type="Pfam" id="PF12670">
    <property type="entry name" value="DUF3792"/>
    <property type="match status" value="1"/>
</dbReference>
<evidence type="ECO:0000256" key="1">
    <source>
        <dbReference type="SAM" id="Phobius"/>
    </source>
</evidence>
<feature type="transmembrane region" description="Helical" evidence="1">
    <location>
        <begin position="69"/>
        <end position="91"/>
    </location>
</feature>
<feature type="transmembrane region" description="Helical" evidence="1">
    <location>
        <begin position="43"/>
        <end position="62"/>
    </location>
</feature>
<dbReference type="AlphaFoldDB" id="A0A923L6X9"/>
<proteinExistence type="predicted"/>
<keyword evidence="3" id="KW-1185">Reference proteome</keyword>
<feature type="transmembrane region" description="Helical" evidence="1">
    <location>
        <begin position="9"/>
        <end position="31"/>
    </location>
</feature>
<evidence type="ECO:0000313" key="2">
    <source>
        <dbReference type="EMBL" id="MBC5637603.1"/>
    </source>
</evidence>
<organism evidence="2 3">
    <name type="scientific">Ornithinibacillus hominis</name>
    <dbReference type="NCBI Taxonomy" id="2763055"/>
    <lineage>
        <taxon>Bacteria</taxon>
        <taxon>Bacillati</taxon>
        <taxon>Bacillota</taxon>
        <taxon>Bacilli</taxon>
        <taxon>Bacillales</taxon>
        <taxon>Bacillaceae</taxon>
        <taxon>Ornithinibacillus</taxon>
    </lineage>
</organism>
<accession>A0A923L6X9</accession>
<dbReference type="RefSeq" id="WP_186870305.1">
    <property type="nucleotide sequence ID" value="NZ_JACOOL010000008.1"/>
</dbReference>
<dbReference type="Proteomes" id="UP000637359">
    <property type="component" value="Unassembled WGS sequence"/>
</dbReference>
<keyword evidence="1" id="KW-0812">Transmembrane</keyword>
<name>A0A923L6X9_9BACI</name>
<protein>
    <submittedName>
        <fullName evidence="2">TIGR04086 family membrane protein</fullName>
    </submittedName>
</protein>
<keyword evidence="1" id="KW-0472">Membrane</keyword>
<sequence length="125" mass="13560">MRNQQFTALLYGWIVVLGLILVSSMALALLLRFSTFNEPATDWVTLVIGLISLFIGGAVAGAKGKQKGWIIGAITGLGFTVFTFLVQYLGYQVGFNLQQTIHHFFYILAALFGGAVGVNITSNQE</sequence>
<feature type="transmembrane region" description="Helical" evidence="1">
    <location>
        <begin position="103"/>
        <end position="121"/>
    </location>
</feature>
<reference evidence="2" key="1">
    <citation type="submission" date="2020-08" db="EMBL/GenBank/DDBJ databases">
        <title>Genome public.</title>
        <authorList>
            <person name="Liu C."/>
            <person name="Sun Q."/>
        </authorList>
    </citation>
    <scope>NUCLEOTIDE SEQUENCE</scope>
    <source>
        <strain evidence="2">BX22</strain>
    </source>
</reference>
<dbReference type="InterPro" id="IPR023804">
    <property type="entry name" value="DUF3792_TM"/>
</dbReference>
<comment type="caution">
    <text evidence="2">The sequence shown here is derived from an EMBL/GenBank/DDBJ whole genome shotgun (WGS) entry which is preliminary data.</text>
</comment>